<evidence type="ECO:0000313" key="1">
    <source>
        <dbReference type="EMBL" id="GAA5068874.1"/>
    </source>
</evidence>
<protein>
    <submittedName>
        <fullName evidence="1">Uncharacterized protein</fullName>
    </submittedName>
</protein>
<sequence>MRLFAKGLRDSGLAGAISITAVIARYLSEGGAPAGVYLDRALIAALTDIDADLDIDLVPTGGTS</sequence>
<evidence type="ECO:0000313" key="2">
    <source>
        <dbReference type="Proteomes" id="UP001501083"/>
    </source>
</evidence>
<keyword evidence="2" id="KW-1185">Reference proteome</keyword>
<name>A0ABP9L0E6_9GAMM</name>
<accession>A0ABP9L0E6</accession>
<dbReference type="Proteomes" id="UP001501083">
    <property type="component" value="Unassembled WGS sequence"/>
</dbReference>
<organism evidence="1 2">
    <name type="scientific">Lysobacter panacisoli</name>
    <dbReference type="NCBI Taxonomy" id="1255263"/>
    <lineage>
        <taxon>Bacteria</taxon>
        <taxon>Pseudomonadati</taxon>
        <taxon>Pseudomonadota</taxon>
        <taxon>Gammaproteobacteria</taxon>
        <taxon>Lysobacterales</taxon>
        <taxon>Lysobacteraceae</taxon>
        <taxon>Lysobacter</taxon>
    </lineage>
</organism>
<reference evidence="2" key="1">
    <citation type="journal article" date="2019" name="Int. J. Syst. Evol. Microbiol.">
        <title>The Global Catalogue of Microorganisms (GCM) 10K type strain sequencing project: providing services to taxonomists for standard genome sequencing and annotation.</title>
        <authorList>
            <consortium name="The Broad Institute Genomics Platform"/>
            <consortium name="The Broad Institute Genome Sequencing Center for Infectious Disease"/>
            <person name="Wu L."/>
            <person name="Ma J."/>
        </authorList>
    </citation>
    <scope>NUCLEOTIDE SEQUENCE [LARGE SCALE GENOMIC DNA]</scope>
    <source>
        <strain evidence="2">JCM 19212</strain>
    </source>
</reference>
<dbReference type="EMBL" id="BAABKY010000001">
    <property type="protein sequence ID" value="GAA5068874.1"/>
    <property type="molecule type" value="Genomic_DNA"/>
</dbReference>
<gene>
    <name evidence="1" type="ORF">GCM10025759_05050</name>
</gene>
<comment type="caution">
    <text evidence="1">The sequence shown here is derived from an EMBL/GenBank/DDBJ whole genome shotgun (WGS) entry which is preliminary data.</text>
</comment>
<proteinExistence type="predicted"/>